<comment type="caution">
    <text evidence="4">The sequence shown here is derived from an EMBL/GenBank/DDBJ whole genome shotgun (WGS) entry which is preliminary data.</text>
</comment>
<dbReference type="GO" id="GO:0004497">
    <property type="term" value="F:monooxygenase activity"/>
    <property type="evidence" value="ECO:0007669"/>
    <property type="project" value="UniProtKB-KW"/>
</dbReference>
<dbReference type="Proteomes" id="UP000585905">
    <property type="component" value="Unassembled WGS sequence"/>
</dbReference>
<evidence type="ECO:0000256" key="2">
    <source>
        <dbReference type="ARBA" id="ARBA00023033"/>
    </source>
</evidence>
<dbReference type="InterPro" id="IPR011251">
    <property type="entry name" value="Luciferase-like_dom"/>
</dbReference>
<dbReference type="PANTHER" id="PTHR30137:SF8">
    <property type="entry name" value="BLR5498 PROTEIN"/>
    <property type="match status" value="1"/>
</dbReference>
<feature type="domain" description="Luciferase-like" evidence="3">
    <location>
        <begin position="21"/>
        <end position="304"/>
    </location>
</feature>
<dbReference type="GO" id="GO:0016705">
    <property type="term" value="F:oxidoreductase activity, acting on paired donors, with incorporation or reduction of molecular oxygen"/>
    <property type="evidence" value="ECO:0007669"/>
    <property type="project" value="InterPro"/>
</dbReference>
<protein>
    <submittedName>
        <fullName evidence="4">Alkanesulfonate monooxygenase SsuD/methylene tetrahydromethanopterin reductase-like flavin-dependent oxidoreductase (Luciferase family)</fullName>
    </submittedName>
</protein>
<dbReference type="SUPFAM" id="SSF51679">
    <property type="entry name" value="Bacterial luciferase-like"/>
    <property type="match status" value="1"/>
</dbReference>
<name>A0A839E6B8_9MICO</name>
<evidence type="ECO:0000313" key="5">
    <source>
        <dbReference type="Proteomes" id="UP000585905"/>
    </source>
</evidence>
<sequence>MDIGIGLWGMQSTRSAPVAHATLYRRLAEDSQVAEDLGYESLWLTEHRFWYDGYLPSLLAAGGYMAGATTRLRIGTGCLLLPQHDPIRVAQGVAALDQVSNGRLDFGVALGYRDEEFDGLGIHRKERAQRMEYALDVLAAAGAGRPIHYGGPVITPRPVQDPVPIWVAAVSDAAVKRAARRGLDILLSDAHDDQRAGELVELYKKTADEHGVDSTNVRFGILRYVWVDDSAARAEAEVVPRLRSFLLEQLGGWRYLSDENGNALGFEQPEKLRMAAEGVIRNNAAIGTPDTVIRKLRALESVGVNFVVARSHLVSQTPQQLHHAMELLAREVAPAVATTRKA</sequence>
<dbReference type="AlphaFoldDB" id="A0A839E6B8"/>
<dbReference type="InterPro" id="IPR036661">
    <property type="entry name" value="Luciferase-like_sf"/>
</dbReference>
<dbReference type="Pfam" id="PF00296">
    <property type="entry name" value="Bac_luciferase"/>
    <property type="match status" value="1"/>
</dbReference>
<evidence type="ECO:0000259" key="3">
    <source>
        <dbReference type="Pfam" id="PF00296"/>
    </source>
</evidence>
<dbReference type="Gene3D" id="3.20.20.30">
    <property type="entry name" value="Luciferase-like domain"/>
    <property type="match status" value="1"/>
</dbReference>
<keyword evidence="2 4" id="KW-0503">Monooxygenase</keyword>
<accession>A0A839E6B8</accession>
<dbReference type="InterPro" id="IPR050766">
    <property type="entry name" value="Bact_Lucif_Oxidored"/>
</dbReference>
<keyword evidence="1" id="KW-0560">Oxidoreductase</keyword>
<proteinExistence type="predicted"/>
<dbReference type="RefSeq" id="WP_182490197.1">
    <property type="nucleotide sequence ID" value="NZ_BAAAOV010000013.1"/>
</dbReference>
<reference evidence="4 5" key="1">
    <citation type="submission" date="2020-07" db="EMBL/GenBank/DDBJ databases">
        <title>Sequencing the genomes of 1000 actinobacteria strains.</title>
        <authorList>
            <person name="Klenk H.-P."/>
        </authorList>
    </citation>
    <scope>NUCLEOTIDE SEQUENCE [LARGE SCALE GENOMIC DNA]</scope>
    <source>
        <strain evidence="4 5">DSM 19663</strain>
    </source>
</reference>
<dbReference type="PANTHER" id="PTHR30137">
    <property type="entry name" value="LUCIFERASE-LIKE MONOOXYGENASE"/>
    <property type="match status" value="1"/>
</dbReference>
<evidence type="ECO:0000313" key="4">
    <source>
        <dbReference type="EMBL" id="MBA8847340.1"/>
    </source>
</evidence>
<keyword evidence="5" id="KW-1185">Reference proteome</keyword>
<gene>
    <name evidence="4" type="ORF">FHX53_000925</name>
</gene>
<dbReference type="EMBL" id="JACGWX010000002">
    <property type="protein sequence ID" value="MBA8847340.1"/>
    <property type="molecule type" value="Genomic_DNA"/>
</dbReference>
<organism evidence="4 5">
    <name type="scientific">Microcella alkalica</name>
    <dbReference type="NCBI Taxonomy" id="355930"/>
    <lineage>
        <taxon>Bacteria</taxon>
        <taxon>Bacillati</taxon>
        <taxon>Actinomycetota</taxon>
        <taxon>Actinomycetes</taxon>
        <taxon>Micrococcales</taxon>
        <taxon>Microbacteriaceae</taxon>
        <taxon>Microcella</taxon>
    </lineage>
</organism>
<evidence type="ECO:0000256" key="1">
    <source>
        <dbReference type="ARBA" id="ARBA00023002"/>
    </source>
</evidence>
<dbReference type="GO" id="GO:0005829">
    <property type="term" value="C:cytosol"/>
    <property type="evidence" value="ECO:0007669"/>
    <property type="project" value="TreeGrafter"/>
</dbReference>